<evidence type="ECO:0000313" key="9">
    <source>
        <dbReference type="Proteomes" id="UP000437748"/>
    </source>
</evidence>
<dbReference type="GO" id="GO:0030655">
    <property type="term" value="P:beta-lactam antibiotic catabolic process"/>
    <property type="evidence" value="ECO:0007669"/>
    <property type="project" value="InterPro"/>
</dbReference>
<dbReference type="EMBL" id="WFLM01000002">
    <property type="protein sequence ID" value="KAB8039643.1"/>
    <property type="molecule type" value="Genomic_DNA"/>
</dbReference>
<dbReference type="Gene3D" id="3.40.710.10">
    <property type="entry name" value="DD-peptidase/beta-lactamase superfamily"/>
    <property type="match status" value="1"/>
</dbReference>
<dbReference type="OrthoDB" id="9784149at2"/>
<keyword evidence="9" id="KW-1185">Reference proteome</keyword>
<reference evidence="8 9" key="1">
    <citation type="submission" date="2019-10" db="EMBL/GenBank/DDBJ databases">
        <title>New species of Slilvanegrellaceae.</title>
        <authorList>
            <person name="Pitt A."/>
            <person name="Hahn M.W."/>
        </authorList>
    </citation>
    <scope>NUCLEOTIDE SEQUENCE [LARGE SCALE GENOMIC DNA]</scope>
    <source>
        <strain evidence="8 9">SP-Ram-0.45-NSY-1</strain>
    </source>
</reference>
<dbReference type="InterPro" id="IPR045155">
    <property type="entry name" value="Beta-lactam_cat"/>
</dbReference>
<dbReference type="Pfam" id="PF13354">
    <property type="entry name" value="Beta-lactamase2"/>
    <property type="match status" value="1"/>
</dbReference>
<protein>
    <recommendedName>
        <fullName evidence="3 6">Beta-lactamase</fullName>
        <ecNumber evidence="3 6">3.5.2.6</ecNumber>
    </recommendedName>
</protein>
<feature type="domain" description="Beta-lactamase class A catalytic" evidence="7">
    <location>
        <begin position="57"/>
        <end position="273"/>
    </location>
</feature>
<dbReference type="SUPFAM" id="SSF56601">
    <property type="entry name" value="beta-lactamase/transpeptidase-like"/>
    <property type="match status" value="1"/>
</dbReference>
<dbReference type="PANTHER" id="PTHR35333">
    <property type="entry name" value="BETA-LACTAMASE"/>
    <property type="match status" value="1"/>
</dbReference>
<dbReference type="PRINTS" id="PR00118">
    <property type="entry name" value="BLACTAMASEA"/>
</dbReference>
<keyword evidence="5 6" id="KW-0046">Antibiotic resistance</keyword>
<keyword evidence="4 6" id="KW-0378">Hydrolase</keyword>
<comment type="caution">
    <text evidence="8">The sequence shown here is derived from an EMBL/GenBank/DDBJ whole genome shotgun (WGS) entry which is preliminary data.</text>
</comment>
<dbReference type="AlphaFoldDB" id="A0A6N6VTX9"/>
<sequence>MGHYLLKKFVFKITILIPLISYNAYPAIPNTEIQNIKLYPFQEKLLELEKSSDGRIGISAINTADNSKLEYRAEERFAFCSTFKLMGVAAILKHSMTNKNFLKEKINYKKDDIIAHSPITEKHLSDGMKIEELCKATITTSDNAAINLLIKKIGGLNAVTSFARSIGDNNFRLDRYEIELNSAIPDDLQDTSTPSAMAKSIQKIVLGDVLALHQRELLQTWLKDSITGDAQIRSGVPKGWIVADKTGKGKYGTTNDIGVIWPPNCPPIVVAIYFTQKKQNAKYRDDVIASATNIIINAFANKDKCIQIKSQ</sequence>
<evidence type="ECO:0000256" key="2">
    <source>
        <dbReference type="ARBA" id="ARBA00009009"/>
    </source>
</evidence>
<dbReference type="InterPro" id="IPR000871">
    <property type="entry name" value="Beta-lactam_class-A"/>
</dbReference>
<evidence type="ECO:0000256" key="6">
    <source>
        <dbReference type="RuleBase" id="RU361140"/>
    </source>
</evidence>
<comment type="catalytic activity">
    <reaction evidence="1 6">
        <text>a beta-lactam + H2O = a substituted beta-amino acid</text>
        <dbReference type="Rhea" id="RHEA:20401"/>
        <dbReference type="ChEBI" id="CHEBI:15377"/>
        <dbReference type="ChEBI" id="CHEBI:35627"/>
        <dbReference type="ChEBI" id="CHEBI:140347"/>
        <dbReference type="EC" id="3.5.2.6"/>
    </reaction>
</comment>
<dbReference type="GO" id="GO:0046677">
    <property type="term" value="P:response to antibiotic"/>
    <property type="evidence" value="ECO:0007669"/>
    <property type="project" value="UniProtKB-UniRule"/>
</dbReference>
<name>A0A6N6VTX9_9BACT</name>
<dbReference type="PROSITE" id="PS00146">
    <property type="entry name" value="BETA_LACTAMASE_A"/>
    <property type="match status" value="1"/>
</dbReference>
<dbReference type="GO" id="GO:0008800">
    <property type="term" value="F:beta-lactamase activity"/>
    <property type="evidence" value="ECO:0007669"/>
    <property type="project" value="UniProtKB-UniRule"/>
</dbReference>
<evidence type="ECO:0000256" key="4">
    <source>
        <dbReference type="ARBA" id="ARBA00022801"/>
    </source>
</evidence>
<evidence type="ECO:0000256" key="5">
    <source>
        <dbReference type="ARBA" id="ARBA00023251"/>
    </source>
</evidence>
<gene>
    <name evidence="8" type="primary">bla</name>
    <name evidence="8" type="ORF">GCL60_05120</name>
</gene>
<dbReference type="NCBIfam" id="NF033103">
    <property type="entry name" value="bla_class_A"/>
    <property type="match status" value="1"/>
</dbReference>
<accession>A0A6N6VTX9</accession>
<comment type="similarity">
    <text evidence="2 6">Belongs to the class-A beta-lactamase family.</text>
</comment>
<dbReference type="EC" id="3.5.2.6" evidence="3 6"/>
<dbReference type="RefSeq" id="WP_153418983.1">
    <property type="nucleotide sequence ID" value="NZ_WFLM01000002.1"/>
</dbReference>
<organism evidence="8 9">
    <name type="scientific">Silvanigrella paludirubra</name>
    <dbReference type="NCBI Taxonomy" id="2499159"/>
    <lineage>
        <taxon>Bacteria</taxon>
        <taxon>Pseudomonadati</taxon>
        <taxon>Bdellovibrionota</taxon>
        <taxon>Oligoflexia</taxon>
        <taxon>Silvanigrellales</taxon>
        <taxon>Silvanigrellaceae</taxon>
        <taxon>Silvanigrella</taxon>
    </lineage>
</organism>
<dbReference type="PANTHER" id="PTHR35333:SF3">
    <property type="entry name" value="BETA-LACTAMASE-TYPE TRANSPEPTIDASE FOLD CONTAINING PROTEIN"/>
    <property type="match status" value="1"/>
</dbReference>
<evidence type="ECO:0000256" key="3">
    <source>
        <dbReference type="ARBA" id="ARBA00012865"/>
    </source>
</evidence>
<evidence type="ECO:0000259" key="7">
    <source>
        <dbReference type="Pfam" id="PF13354"/>
    </source>
</evidence>
<dbReference type="InterPro" id="IPR012338">
    <property type="entry name" value="Beta-lactam/transpept-like"/>
</dbReference>
<dbReference type="InterPro" id="IPR023650">
    <property type="entry name" value="Beta-lactam_class-A_AS"/>
</dbReference>
<evidence type="ECO:0000313" key="8">
    <source>
        <dbReference type="EMBL" id="KAB8039643.1"/>
    </source>
</evidence>
<proteinExistence type="inferred from homology"/>
<dbReference type="Proteomes" id="UP000437748">
    <property type="component" value="Unassembled WGS sequence"/>
</dbReference>
<evidence type="ECO:0000256" key="1">
    <source>
        <dbReference type="ARBA" id="ARBA00001526"/>
    </source>
</evidence>